<evidence type="ECO:0000313" key="4">
    <source>
        <dbReference type="Proteomes" id="UP000244928"/>
    </source>
</evidence>
<evidence type="ECO:0000259" key="2">
    <source>
        <dbReference type="Pfam" id="PF01575"/>
    </source>
</evidence>
<dbReference type="EMBL" id="CP015449">
    <property type="protein sequence ID" value="AWH92037.1"/>
    <property type="molecule type" value="Genomic_DNA"/>
</dbReference>
<keyword evidence="4" id="KW-1185">Reference proteome</keyword>
<dbReference type="OrthoDB" id="9797938at2"/>
<dbReference type="InterPro" id="IPR002539">
    <property type="entry name" value="MaoC-like_dom"/>
</dbReference>
<dbReference type="Gene3D" id="3.10.129.10">
    <property type="entry name" value="Hotdog Thioesterase"/>
    <property type="match status" value="1"/>
</dbReference>
<protein>
    <submittedName>
        <fullName evidence="3">Acyl dehydratase</fullName>
    </submittedName>
</protein>
<dbReference type="CDD" id="cd03454">
    <property type="entry name" value="YdeM"/>
    <property type="match status" value="1"/>
</dbReference>
<feature type="domain" description="MaoC-like" evidence="2">
    <location>
        <begin position="31"/>
        <end position="130"/>
    </location>
</feature>
<dbReference type="PANTHER" id="PTHR43664:SF1">
    <property type="entry name" value="BETA-METHYLMALYL-COA DEHYDRATASE"/>
    <property type="match status" value="1"/>
</dbReference>
<gene>
    <name evidence="3" type="ORF">A6035_07520</name>
</gene>
<dbReference type="Pfam" id="PF01575">
    <property type="entry name" value="MaoC_dehydratas"/>
    <property type="match status" value="1"/>
</dbReference>
<reference evidence="3 4" key="1">
    <citation type="submission" date="2016-04" db="EMBL/GenBank/DDBJ databases">
        <title>Complete genome sequence of Dietzia lutea YIM 80766T, a strain isolated from desert soil in Egypt.</title>
        <authorList>
            <person name="Zhao J."/>
            <person name="Hu B."/>
            <person name="Geng S."/>
            <person name="Nie Y."/>
            <person name="Tang Y."/>
        </authorList>
    </citation>
    <scope>NUCLEOTIDE SEQUENCE [LARGE SCALE GENOMIC DNA]</scope>
    <source>
        <strain evidence="3 4">YIM 80766</strain>
    </source>
</reference>
<evidence type="ECO:0000256" key="1">
    <source>
        <dbReference type="ARBA" id="ARBA00005254"/>
    </source>
</evidence>
<name>A0A2S1R6X4_9ACTN</name>
<dbReference type="KEGG" id="dlu:A6035_07520"/>
<dbReference type="RefSeq" id="WP_108847288.1">
    <property type="nucleotide sequence ID" value="NZ_CP015449.1"/>
</dbReference>
<proteinExistence type="inferred from homology"/>
<dbReference type="InterPro" id="IPR052342">
    <property type="entry name" value="MCH/BMMD"/>
</dbReference>
<dbReference type="AlphaFoldDB" id="A0A2S1R6X4"/>
<evidence type="ECO:0000313" key="3">
    <source>
        <dbReference type="EMBL" id="AWH92037.1"/>
    </source>
</evidence>
<accession>A0A2S1R6X4</accession>
<organism evidence="3 4">
    <name type="scientific">Dietzia lutea</name>
    <dbReference type="NCBI Taxonomy" id="546160"/>
    <lineage>
        <taxon>Bacteria</taxon>
        <taxon>Bacillati</taxon>
        <taxon>Actinomycetota</taxon>
        <taxon>Actinomycetes</taxon>
        <taxon>Mycobacteriales</taxon>
        <taxon>Dietziaceae</taxon>
        <taxon>Dietzia</taxon>
    </lineage>
</organism>
<sequence>MTDENFDEFTTPIDDRYLEDYTEGHRYRFGEESVDAGEIMEFARRYDPQSIHTDPDAAASGPFGGLIASGWQTAALMMRLFADNYLTSVASLASPGIDELRWVRPLRPGDRLTLLCETTGVRPSRTKPDRGVLTTDVTLINQDGDPVLTATAMNMVARRP</sequence>
<dbReference type="SUPFAM" id="SSF54637">
    <property type="entry name" value="Thioesterase/thiol ester dehydrase-isomerase"/>
    <property type="match status" value="1"/>
</dbReference>
<dbReference type="Proteomes" id="UP000244928">
    <property type="component" value="Chromosome"/>
</dbReference>
<dbReference type="PANTHER" id="PTHR43664">
    <property type="entry name" value="MONOAMINE OXIDASE-RELATED"/>
    <property type="match status" value="1"/>
</dbReference>
<dbReference type="InterPro" id="IPR029069">
    <property type="entry name" value="HotDog_dom_sf"/>
</dbReference>
<comment type="similarity">
    <text evidence="1">Belongs to the enoyl-CoA hydratase/isomerase family.</text>
</comment>